<dbReference type="GeneID" id="37194703"/>
<dbReference type="SMART" id="SM01111">
    <property type="entry name" value="CVNH"/>
    <property type="match status" value="1"/>
</dbReference>
<gene>
    <name evidence="2" type="ORF">BO97DRAFT_184405</name>
</gene>
<dbReference type="Gene3D" id="2.30.60.10">
    <property type="entry name" value="Cyanovirin-N"/>
    <property type="match status" value="1"/>
</dbReference>
<dbReference type="OrthoDB" id="2441380at2759"/>
<feature type="domain" description="Cyanovirin-N" evidence="1">
    <location>
        <begin position="2"/>
        <end position="107"/>
    </location>
</feature>
<dbReference type="RefSeq" id="XP_025555316.1">
    <property type="nucleotide sequence ID" value="XM_025690414.1"/>
</dbReference>
<dbReference type="PANTHER" id="PTHR42076:SF1">
    <property type="entry name" value="CYANOVIRIN-N DOMAIN-CONTAINING PROTEIN"/>
    <property type="match status" value="1"/>
</dbReference>
<dbReference type="InterPro" id="IPR011058">
    <property type="entry name" value="Cyanovirin-N"/>
</dbReference>
<accession>A0A395I7G8</accession>
<dbReference type="STRING" id="1450537.A0A395I7G8"/>
<sequence>MSFHQSCHDIHIVHEMGSTMLCCVARDNSGVGHPRKIRLDQHIGNTDGWFIWGGENFTRSASDVRLEDSDRGPKLTAELLTRDGGSKGRQGIFLADKIANEDGHLRFLGP</sequence>
<reference evidence="2 3" key="1">
    <citation type="submission" date="2018-02" db="EMBL/GenBank/DDBJ databases">
        <title>The genomes of Aspergillus section Nigri reveals drivers in fungal speciation.</title>
        <authorList>
            <consortium name="DOE Joint Genome Institute"/>
            <person name="Vesth T.C."/>
            <person name="Nybo J."/>
            <person name="Theobald S."/>
            <person name="Brandl J."/>
            <person name="Frisvad J.C."/>
            <person name="Nielsen K.F."/>
            <person name="Lyhne E.K."/>
            <person name="Kogle M.E."/>
            <person name="Kuo A."/>
            <person name="Riley R."/>
            <person name="Clum A."/>
            <person name="Nolan M."/>
            <person name="Lipzen A."/>
            <person name="Salamov A."/>
            <person name="Henrissat B."/>
            <person name="Wiebenga A."/>
            <person name="De vries R.P."/>
            <person name="Grigoriev I.V."/>
            <person name="Mortensen U.H."/>
            <person name="Andersen M.R."/>
            <person name="Baker S.E."/>
        </authorList>
    </citation>
    <scope>NUCLEOTIDE SEQUENCE [LARGE SCALE GENOMIC DNA]</scope>
    <source>
        <strain evidence="2 3">CBS 101889</strain>
    </source>
</reference>
<dbReference type="Proteomes" id="UP000248961">
    <property type="component" value="Unassembled WGS sequence"/>
</dbReference>
<dbReference type="EMBL" id="KZ824270">
    <property type="protein sequence ID" value="RAL16162.1"/>
    <property type="molecule type" value="Genomic_DNA"/>
</dbReference>
<protein>
    <submittedName>
        <fullName evidence="2">Cyanovirin-N</fullName>
    </submittedName>
</protein>
<evidence type="ECO:0000259" key="1">
    <source>
        <dbReference type="SMART" id="SM01111"/>
    </source>
</evidence>
<dbReference type="PANTHER" id="PTHR42076">
    <property type="entry name" value="CYANOVIRIN-N HOMOLOG"/>
    <property type="match status" value="1"/>
</dbReference>
<keyword evidence="3" id="KW-1185">Reference proteome</keyword>
<organism evidence="2 3">
    <name type="scientific">Aspergillus homomorphus (strain CBS 101889)</name>
    <dbReference type="NCBI Taxonomy" id="1450537"/>
    <lineage>
        <taxon>Eukaryota</taxon>
        <taxon>Fungi</taxon>
        <taxon>Dikarya</taxon>
        <taxon>Ascomycota</taxon>
        <taxon>Pezizomycotina</taxon>
        <taxon>Eurotiomycetes</taxon>
        <taxon>Eurotiomycetidae</taxon>
        <taxon>Eurotiales</taxon>
        <taxon>Aspergillaceae</taxon>
        <taxon>Aspergillus</taxon>
        <taxon>Aspergillus subgen. Circumdati</taxon>
    </lineage>
</organism>
<name>A0A395I7G8_ASPHC</name>
<dbReference type="InterPro" id="IPR036673">
    <property type="entry name" value="Cyanovirin-N_sf"/>
</dbReference>
<proteinExistence type="predicted"/>
<dbReference type="VEuPathDB" id="FungiDB:BO97DRAFT_184405"/>
<dbReference type="Pfam" id="PF08881">
    <property type="entry name" value="CVNH"/>
    <property type="match status" value="1"/>
</dbReference>
<dbReference type="AlphaFoldDB" id="A0A395I7G8"/>
<evidence type="ECO:0000313" key="3">
    <source>
        <dbReference type="Proteomes" id="UP000248961"/>
    </source>
</evidence>
<evidence type="ECO:0000313" key="2">
    <source>
        <dbReference type="EMBL" id="RAL16162.1"/>
    </source>
</evidence>
<dbReference type="SUPFAM" id="SSF51322">
    <property type="entry name" value="Cyanovirin-N"/>
    <property type="match status" value="1"/>
</dbReference>